<gene>
    <name evidence="14" type="ORF">WCI35_014731</name>
</gene>
<evidence type="ECO:0000256" key="7">
    <source>
        <dbReference type="ARBA" id="ARBA00022989"/>
    </source>
</evidence>
<dbReference type="CDD" id="cd03593">
    <property type="entry name" value="CLECT_NK_receptors_like"/>
    <property type="match status" value="1"/>
</dbReference>
<evidence type="ECO:0000256" key="4">
    <source>
        <dbReference type="ARBA" id="ARBA00022692"/>
    </source>
</evidence>
<dbReference type="Proteomes" id="UP001610411">
    <property type="component" value="Unassembled WGS sequence"/>
</dbReference>
<dbReference type="InterPro" id="IPR033992">
    <property type="entry name" value="NKR-like_CTLD"/>
</dbReference>
<sequence length="217" mass="25087">FFAYPSMSEEVTYADLKFQDSSTTQNTQELDKFGNKAPPTPSHVWRPTVLSLTLLCLLLLIGLGVLGSQFYITLKIEMEKLDKLQNISEELQRNVSLQLMNNISSSNKIRNLSITLQKIATKLCYELYRKKPEHKCKPCPERWMWLEDSCYLLYNKAQTWQKSKMTCAAQNASLLKINSKSELDFIKSQRLYNYWLGLSPNKDSIYSELDDIFNSSA</sequence>
<dbReference type="PANTHER" id="PTHR47647:SF2">
    <property type="entry name" value="C-TYPE LECTIN DOMAIN FAMILY 12 MEMBER A"/>
    <property type="match status" value="1"/>
</dbReference>
<evidence type="ECO:0000256" key="5">
    <source>
        <dbReference type="ARBA" id="ARBA00022734"/>
    </source>
</evidence>
<name>A0ABD2ECP7_DAUMA</name>
<dbReference type="InterPro" id="IPR016187">
    <property type="entry name" value="CTDL_fold"/>
</dbReference>
<evidence type="ECO:0000256" key="2">
    <source>
        <dbReference type="ARBA" id="ARBA00022475"/>
    </source>
</evidence>
<evidence type="ECO:0000256" key="1">
    <source>
        <dbReference type="ARBA" id="ARBA00004401"/>
    </source>
</evidence>
<dbReference type="Gene3D" id="3.10.100.10">
    <property type="entry name" value="Mannose-Binding Protein A, subunit A"/>
    <property type="match status" value="1"/>
</dbReference>
<comment type="caution">
    <text evidence="14">The sequence shown here is derived from an EMBL/GenBank/DDBJ whole genome shotgun (WGS) entry which is preliminary data.</text>
</comment>
<dbReference type="PANTHER" id="PTHR47647">
    <property type="entry name" value="C-TYPE LECTIN DOMAIN FAMILY 12 MEMBER B"/>
    <property type="match status" value="1"/>
</dbReference>
<dbReference type="EMBL" id="JBFSEQ010000005">
    <property type="protein sequence ID" value="KAL2776860.1"/>
    <property type="molecule type" value="Genomic_DNA"/>
</dbReference>
<feature type="non-terminal residue" evidence="14">
    <location>
        <position position="1"/>
    </location>
</feature>
<dbReference type="AlphaFoldDB" id="A0ABD2ECP7"/>
<organism evidence="14 15">
    <name type="scientific">Daubentonia madagascariensis</name>
    <name type="common">Aye-aye</name>
    <name type="synonym">Sciurus madagascariensis</name>
    <dbReference type="NCBI Taxonomy" id="31869"/>
    <lineage>
        <taxon>Eukaryota</taxon>
        <taxon>Metazoa</taxon>
        <taxon>Chordata</taxon>
        <taxon>Craniata</taxon>
        <taxon>Vertebrata</taxon>
        <taxon>Euteleostomi</taxon>
        <taxon>Mammalia</taxon>
        <taxon>Eutheria</taxon>
        <taxon>Euarchontoglires</taxon>
        <taxon>Primates</taxon>
        <taxon>Strepsirrhini</taxon>
        <taxon>Chiromyiformes</taxon>
        <taxon>Daubentoniidae</taxon>
        <taxon>Daubentonia</taxon>
    </lineage>
</organism>
<keyword evidence="7 12" id="KW-1133">Transmembrane helix</keyword>
<proteinExistence type="predicted"/>
<keyword evidence="2" id="KW-1003">Cell membrane</keyword>
<dbReference type="SUPFAM" id="SSF56436">
    <property type="entry name" value="C-type lectin-like"/>
    <property type="match status" value="1"/>
</dbReference>
<evidence type="ECO:0000259" key="13">
    <source>
        <dbReference type="PROSITE" id="PS50041"/>
    </source>
</evidence>
<keyword evidence="11" id="KW-0325">Glycoprotein</keyword>
<feature type="domain" description="C-type lectin" evidence="13">
    <location>
        <begin position="146"/>
        <end position="199"/>
    </location>
</feature>
<feature type="non-terminal residue" evidence="14">
    <location>
        <position position="217"/>
    </location>
</feature>
<evidence type="ECO:0000256" key="3">
    <source>
        <dbReference type="ARBA" id="ARBA00022553"/>
    </source>
</evidence>
<feature type="transmembrane region" description="Helical" evidence="12">
    <location>
        <begin position="49"/>
        <end position="74"/>
    </location>
</feature>
<keyword evidence="3" id="KW-0597">Phosphoprotein</keyword>
<dbReference type="GO" id="GO:0005886">
    <property type="term" value="C:plasma membrane"/>
    <property type="evidence" value="ECO:0007669"/>
    <property type="project" value="UniProtKB-SubCell"/>
</dbReference>
<keyword evidence="15" id="KW-1185">Reference proteome</keyword>
<evidence type="ECO:0000256" key="9">
    <source>
        <dbReference type="ARBA" id="ARBA00023157"/>
    </source>
</evidence>
<reference evidence="14 15" key="1">
    <citation type="journal article" date="2024" name="G3 (Bethesda)">
        <title>A hybrid genome assembly of the endangered aye-aye (Daubentonia madagascariensis).</title>
        <authorList>
            <person name="Versoza C.J."/>
            <person name="Pfeifer S.P."/>
        </authorList>
    </citation>
    <scope>NUCLEOTIDE SEQUENCE [LARGE SCALE GENOMIC DNA]</scope>
    <source>
        <strain evidence="14">6821</strain>
    </source>
</reference>
<evidence type="ECO:0000256" key="8">
    <source>
        <dbReference type="ARBA" id="ARBA00023136"/>
    </source>
</evidence>
<evidence type="ECO:0000313" key="14">
    <source>
        <dbReference type="EMBL" id="KAL2776860.1"/>
    </source>
</evidence>
<keyword evidence="8 12" id="KW-0472">Membrane</keyword>
<evidence type="ECO:0000313" key="15">
    <source>
        <dbReference type="Proteomes" id="UP001610411"/>
    </source>
</evidence>
<protein>
    <submittedName>
        <fullName evidence="14">C-type lectin domain family 12 member A isoform 3</fullName>
    </submittedName>
</protein>
<evidence type="ECO:0000256" key="6">
    <source>
        <dbReference type="ARBA" id="ARBA00022968"/>
    </source>
</evidence>
<dbReference type="InterPro" id="IPR016186">
    <property type="entry name" value="C-type_lectin-like/link_sf"/>
</dbReference>
<evidence type="ECO:0000256" key="12">
    <source>
        <dbReference type="SAM" id="Phobius"/>
    </source>
</evidence>
<dbReference type="PROSITE" id="PS50041">
    <property type="entry name" value="C_TYPE_LECTIN_2"/>
    <property type="match status" value="1"/>
</dbReference>
<evidence type="ECO:0000256" key="10">
    <source>
        <dbReference type="ARBA" id="ARBA00023170"/>
    </source>
</evidence>
<keyword evidence="4 12" id="KW-0812">Transmembrane</keyword>
<keyword evidence="10" id="KW-0675">Receptor</keyword>
<keyword evidence="6" id="KW-0735">Signal-anchor</keyword>
<dbReference type="InterPro" id="IPR042916">
    <property type="entry name" value="CLEC12A/B"/>
</dbReference>
<dbReference type="InterPro" id="IPR001304">
    <property type="entry name" value="C-type_lectin-like"/>
</dbReference>
<comment type="subcellular location">
    <subcellularLocation>
        <location evidence="1">Cell membrane</location>
        <topology evidence="1">Single-pass type II membrane protein</topology>
    </subcellularLocation>
</comment>
<accession>A0ABD2ECP7</accession>
<evidence type="ECO:0000256" key="11">
    <source>
        <dbReference type="ARBA" id="ARBA00023180"/>
    </source>
</evidence>
<keyword evidence="5" id="KW-0430">Lectin</keyword>
<dbReference type="Pfam" id="PF00059">
    <property type="entry name" value="Lectin_C"/>
    <property type="match status" value="1"/>
</dbReference>
<keyword evidence="9" id="KW-1015">Disulfide bond</keyword>
<dbReference type="GO" id="GO:0030246">
    <property type="term" value="F:carbohydrate binding"/>
    <property type="evidence" value="ECO:0007669"/>
    <property type="project" value="UniProtKB-KW"/>
</dbReference>